<keyword evidence="1" id="KW-0472">Membrane</keyword>
<proteinExistence type="predicted"/>
<evidence type="ECO:0000256" key="1">
    <source>
        <dbReference type="SAM" id="Phobius"/>
    </source>
</evidence>
<protein>
    <submittedName>
        <fullName evidence="2">Uncharacterized protein</fullName>
    </submittedName>
</protein>
<evidence type="ECO:0000313" key="2">
    <source>
        <dbReference type="EMBL" id="QHU29471.1"/>
    </source>
</evidence>
<reference evidence="2" key="1">
    <citation type="journal article" date="2020" name="Nature">
        <title>Giant virus diversity and host interactions through global metagenomics.</title>
        <authorList>
            <person name="Schulz F."/>
            <person name="Roux S."/>
            <person name="Paez-Espino D."/>
            <person name="Jungbluth S."/>
            <person name="Walsh D.A."/>
            <person name="Denef V.J."/>
            <person name="McMahon K.D."/>
            <person name="Konstantinidis K.T."/>
            <person name="Eloe-Fadrosh E.A."/>
            <person name="Kyrpides N.C."/>
            <person name="Woyke T."/>
        </authorList>
    </citation>
    <scope>NUCLEOTIDE SEQUENCE</scope>
    <source>
        <strain evidence="2">GVMAG-M-3300027804-48</strain>
    </source>
</reference>
<keyword evidence="1" id="KW-1133">Transmembrane helix</keyword>
<dbReference type="EMBL" id="MN740489">
    <property type="protein sequence ID" value="QHU29471.1"/>
    <property type="molecule type" value="Genomic_DNA"/>
</dbReference>
<accession>A0A6C0LIH5</accession>
<keyword evidence="1" id="KW-0812">Transmembrane</keyword>
<organism evidence="2">
    <name type="scientific">viral metagenome</name>
    <dbReference type="NCBI Taxonomy" id="1070528"/>
    <lineage>
        <taxon>unclassified sequences</taxon>
        <taxon>metagenomes</taxon>
        <taxon>organismal metagenomes</taxon>
    </lineage>
</organism>
<feature type="transmembrane region" description="Helical" evidence="1">
    <location>
        <begin position="14"/>
        <end position="33"/>
    </location>
</feature>
<sequence>MEGCLYKQYVTDSYYLVSGVASYFILVKDFVIFSERFIQKDEFHMHHSLIDYTPDNIKMLLDSYEKFENNVDYANLKDFYQIIYENRKYFIRTWNDVYEFVVNNH</sequence>
<name>A0A6C0LIH5_9ZZZZ</name>
<dbReference type="AlphaFoldDB" id="A0A6C0LIH5"/>